<comment type="caution">
    <text evidence="5">Lacks conserved residue(s) required for the propagation of feature annotation.</text>
</comment>
<dbReference type="SUPFAM" id="SSF57196">
    <property type="entry name" value="EGF/Laminin"/>
    <property type="match status" value="2"/>
</dbReference>
<gene>
    <name evidence="8" type="ORF">BYL167_LOCUS54342</name>
</gene>
<evidence type="ECO:0000256" key="6">
    <source>
        <dbReference type="SAM" id="Phobius"/>
    </source>
</evidence>
<evidence type="ECO:0000259" key="7">
    <source>
        <dbReference type="PROSITE" id="PS50026"/>
    </source>
</evidence>
<dbReference type="PROSITE" id="PS50026">
    <property type="entry name" value="EGF_3"/>
    <property type="match status" value="2"/>
</dbReference>
<reference evidence="8" key="1">
    <citation type="submission" date="2021-02" db="EMBL/GenBank/DDBJ databases">
        <authorList>
            <person name="Nowell W R."/>
        </authorList>
    </citation>
    <scope>NUCLEOTIDE SEQUENCE</scope>
</reference>
<name>A0A8S3CY44_9BILA</name>
<dbReference type="SMART" id="SM00181">
    <property type="entry name" value="EGF"/>
    <property type="match status" value="3"/>
</dbReference>
<evidence type="ECO:0000256" key="3">
    <source>
        <dbReference type="ARBA" id="ARBA00022737"/>
    </source>
</evidence>
<feature type="non-terminal residue" evidence="8">
    <location>
        <position position="1"/>
    </location>
</feature>
<evidence type="ECO:0000256" key="4">
    <source>
        <dbReference type="ARBA" id="ARBA00023157"/>
    </source>
</evidence>
<keyword evidence="6" id="KW-1133">Transmembrane helix</keyword>
<dbReference type="Gene3D" id="2.10.25.10">
    <property type="entry name" value="Laminin"/>
    <property type="match status" value="3"/>
</dbReference>
<dbReference type="Proteomes" id="UP000681967">
    <property type="component" value="Unassembled WGS sequence"/>
</dbReference>
<keyword evidence="6" id="KW-0812">Transmembrane</keyword>
<protein>
    <recommendedName>
        <fullName evidence="7">EGF-like domain-containing protein</fullName>
    </recommendedName>
</protein>
<dbReference type="InterPro" id="IPR000742">
    <property type="entry name" value="EGF"/>
</dbReference>
<dbReference type="Pfam" id="PF12661">
    <property type="entry name" value="hEGF"/>
    <property type="match status" value="1"/>
</dbReference>
<dbReference type="GO" id="GO:0009986">
    <property type="term" value="C:cell surface"/>
    <property type="evidence" value="ECO:0007669"/>
    <property type="project" value="TreeGrafter"/>
</dbReference>
<dbReference type="PROSITE" id="PS01186">
    <property type="entry name" value="EGF_2"/>
    <property type="match status" value="2"/>
</dbReference>
<feature type="disulfide bond" evidence="5">
    <location>
        <begin position="24"/>
        <end position="33"/>
    </location>
</feature>
<proteinExistence type="predicted"/>
<keyword evidence="3" id="KW-0677">Repeat</keyword>
<dbReference type="EMBL" id="CAJOBH010190477">
    <property type="protein sequence ID" value="CAF4962828.1"/>
    <property type="molecule type" value="Genomic_DNA"/>
</dbReference>
<dbReference type="PANTHER" id="PTHR14949:SF54">
    <property type="entry name" value="VWFD DOMAIN-CONTAINING PROTEIN"/>
    <property type="match status" value="1"/>
</dbReference>
<dbReference type="GO" id="GO:0005102">
    <property type="term" value="F:signaling receptor binding"/>
    <property type="evidence" value="ECO:0007669"/>
    <property type="project" value="TreeGrafter"/>
</dbReference>
<dbReference type="GO" id="GO:0005576">
    <property type="term" value="C:extracellular region"/>
    <property type="evidence" value="ECO:0007669"/>
    <property type="project" value="TreeGrafter"/>
</dbReference>
<keyword evidence="2" id="KW-0732">Signal</keyword>
<organism evidence="8 9">
    <name type="scientific">Rotaria magnacalcarata</name>
    <dbReference type="NCBI Taxonomy" id="392030"/>
    <lineage>
        <taxon>Eukaryota</taxon>
        <taxon>Metazoa</taxon>
        <taxon>Spiralia</taxon>
        <taxon>Gnathifera</taxon>
        <taxon>Rotifera</taxon>
        <taxon>Eurotatoria</taxon>
        <taxon>Bdelloidea</taxon>
        <taxon>Philodinida</taxon>
        <taxon>Philodinidae</taxon>
        <taxon>Rotaria</taxon>
    </lineage>
</organism>
<keyword evidence="1 5" id="KW-0245">EGF-like domain</keyword>
<comment type="caution">
    <text evidence="8">The sequence shown here is derived from an EMBL/GenBank/DDBJ whole genome shotgun (WGS) entry which is preliminary data.</text>
</comment>
<keyword evidence="6" id="KW-0472">Membrane</keyword>
<feature type="disulfide bond" evidence="5">
    <location>
        <begin position="90"/>
        <end position="99"/>
    </location>
</feature>
<evidence type="ECO:0000256" key="2">
    <source>
        <dbReference type="ARBA" id="ARBA00022729"/>
    </source>
</evidence>
<dbReference type="PROSITE" id="PS00022">
    <property type="entry name" value="EGF_1"/>
    <property type="match status" value="2"/>
</dbReference>
<evidence type="ECO:0000313" key="8">
    <source>
        <dbReference type="EMBL" id="CAF4962828.1"/>
    </source>
</evidence>
<feature type="domain" description="EGF-like" evidence="7">
    <location>
        <begin position="2"/>
        <end position="34"/>
    </location>
</feature>
<dbReference type="AlphaFoldDB" id="A0A8S3CY44"/>
<dbReference type="InterPro" id="IPR013032">
    <property type="entry name" value="EGF-like_CS"/>
</dbReference>
<keyword evidence="4 5" id="KW-1015">Disulfide bond</keyword>
<feature type="transmembrane region" description="Helical" evidence="6">
    <location>
        <begin position="149"/>
        <end position="174"/>
    </location>
</feature>
<evidence type="ECO:0000313" key="9">
    <source>
        <dbReference type="Proteomes" id="UP000681967"/>
    </source>
</evidence>
<dbReference type="InterPro" id="IPR050969">
    <property type="entry name" value="Dev_Signal_Modulators"/>
</dbReference>
<feature type="domain" description="EGF-like" evidence="7">
    <location>
        <begin position="68"/>
        <end position="100"/>
    </location>
</feature>
<accession>A0A8S3CY44</accession>
<sequence length="230" mass="26594">CFLAICRQDCQHGHCLNQPGQCLCHHGWTGSHCETPIKPLMKIISEKFQCQNNGKYIESKCECPSDFHGLLCDERICLNGGLSSSDKCICPPGYQGKQCEIEIKCPICRNNGRCEDNKCVCPKEFIGQYCEIDIRLIQKKERKILSMELIILLLFIVIFLSILMIVTCLFYKYYNQRQKQLKQIQQISFEKIWTIENSSKNIFQESNEKIPEKKDINTKLKQTDVQASLV</sequence>
<dbReference type="PANTHER" id="PTHR14949">
    <property type="entry name" value="EGF-LIKE-DOMAIN, MULTIPLE 7, 8"/>
    <property type="match status" value="1"/>
</dbReference>
<evidence type="ECO:0000256" key="5">
    <source>
        <dbReference type="PROSITE-ProRule" id="PRU00076"/>
    </source>
</evidence>
<evidence type="ECO:0000256" key="1">
    <source>
        <dbReference type="ARBA" id="ARBA00022536"/>
    </source>
</evidence>